<organism evidence="2 3">
    <name type="scientific">Theileria orientalis</name>
    <dbReference type="NCBI Taxonomy" id="68886"/>
    <lineage>
        <taxon>Eukaryota</taxon>
        <taxon>Sar</taxon>
        <taxon>Alveolata</taxon>
        <taxon>Apicomplexa</taxon>
        <taxon>Aconoidasida</taxon>
        <taxon>Piroplasmida</taxon>
        <taxon>Theileriidae</taxon>
        <taxon>Theileria</taxon>
    </lineage>
</organism>
<protein>
    <submittedName>
        <fullName evidence="2">Uncharacterized protein</fullName>
    </submittedName>
</protein>
<dbReference type="AlphaFoldDB" id="A0A976MD31"/>
<dbReference type="EMBL" id="CP056071">
    <property type="protein sequence ID" value="UKK02157.2"/>
    <property type="molecule type" value="Genomic_DNA"/>
</dbReference>
<gene>
    <name evidence="2" type="ORF">MACK_001512</name>
</gene>
<keyword evidence="1" id="KW-0732">Signal</keyword>
<feature type="chain" id="PRO_5037700656" evidence="1">
    <location>
        <begin position="26"/>
        <end position="427"/>
    </location>
</feature>
<accession>A0A976MD31</accession>
<feature type="signal peptide" evidence="1">
    <location>
        <begin position="1"/>
        <end position="25"/>
    </location>
</feature>
<dbReference type="Proteomes" id="UP000244811">
    <property type="component" value="Chromosome 2"/>
</dbReference>
<name>A0A976MD31_THEOR</name>
<proteinExistence type="predicted"/>
<evidence type="ECO:0000256" key="1">
    <source>
        <dbReference type="SAM" id="SignalP"/>
    </source>
</evidence>
<evidence type="ECO:0000313" key="3">
    <source>
        <dbReference type="Proteomes" id="UP000244811"/>
    </source>
</evidence>
<reference evidence="2" key="1">
    <citation type="submission" date="2022-07" db="EMBL/GenBank/DDBJ databases">
        <title>Evaluation of T. orientalis genome assembly methods using nanopore sequencing and analysis of variation between genomes.</title>
        <authorList>
            <person name="Yam J."/>
            <person name="Micallef M.L."/>
            <person name="Liu M."/>
            <person name="Djordjevic S.P."/>
            <person name="Bogema D.R."/>
            <person name="Jenkins C."/>
        </authorList>
    </citation>
    <scope>NUCLEOTIDE SEQUENCE</scope>
    <source>
        <strain evidence="2">Goon Nure</strain>
    </source>
</reference>
<sequence length="427" mass="50346">MFLYHIKYRLIILLSCRLIADYTHGILTNNYTPGFLITKCGIGIEEHGFLTKKYDKYRKTVNNKLANSRRIRYFPVQARSDEADSGTKYIDNYLKSGKGNLFKTQVSNYKDEASEITNLDKSQSWSEIVCDELLKNRQRLAKAEGRRDLVFEIEDEFEVKRDPFEYRLTPEGRLKLEDRIENLRRAAHSNPVKYKEKTPILWIVRSSHGNYCELLKKDEDRIKSLVDRVRRHFPKSELEILVMKLNVKMPLCEIMVEGTMPDLVRILHARGGTLQFYVVPRFWSRCEIIEKDPRLEALYGKSTAPGLFPQWDENGMFEEIADCLDTRPDYALEFRSPSAWHLLPMMPEFDRKVMKTYFDKVHWPTRLRVQRAFENGLEDYRVFIEHQYRSLQRYTRNMTGKVVNDLSATGDPNNLLDLWLSNPADFN</sequence>
<evidence type="ECO:0000313" key="2">
    <source>
        <dbReference type="EMBL" id="UKK02157.2"/>
    </source>
</evidence>